<reference evidence="1 2" key="1">
    <citation type="submission" date="2021-05" db="EMBL/GenBank/DDBJ databases">
        <title>Complete genome of the cytokinin-producing biocontrol strain Pseudomonas fluorescens G20-18.</title>
        <authorList>
            <person name="Nielsen T.K."/>
            <person name="Mekureyaw M.F."/>
            <person name="Hansen L.H."/>
            <person name="Nicolaisen M.H."/>
            <person name="Roitsch T.G."/>
            <person name="Hennessy R.C."/>
        </authorList>
    </citation>
    <scope>NUCLEOTIDE SEQUENCE [LARGE SCALE GENOMIC DNA]</scope>
    <source>
        <strain evidence="1 2">G20-18</strain>
    </source>
</reference>
<accession>A0ABX8F0H4</accession>
<gene>
    <name evidence="1" type="ORF">KJF94_06390</name>
</gene>
<organism evidence="1 2">
    <name type="scientific">Pseudomonas hormoni</name>
    <dbReference type="NCBI Taxonomy" id="3093767"/>
    <lineage>
        <taxon>Bacteria</taxon>
        <taxon>Pseudomonadati</taxon>
        <taxon>Pseudomonadota</taxon>
        <taxon>Gammaproteobacteria</taxon>
        <taxon>Pseudomonadales</taxon>
        <taxon>Pseudomonadaceae</taxon>
        <taxon>Pseudomonas</taxon>
    </lineage>
</organism>
<proteinExistence type="predicted"/>
<dbReference type="Proteomes" id="UP000681155">
    <property type="component" value="Chromosome"/>
</dbReference>
<name>A0ABX8F0H4_9PSED</name>
<sequence length="153" mass="16698">MEDMTLAAPTINNSSTGFFNCTLNNRGVFSDTLPRIVTLPGSGVMLTASQRNASAPHSQMFNISLDPQIRSGTHAIPGPMIRSLVLQERNDDIVGGDPWKGFMAISGTMRLELDQSRKLFKATCTFTLKNKTGTLMNGTAEMNVAYREWAVAL</sequence>
<evidence type="ECO:0000313" key="1">
    <source>
        <dbReference type="EMBL" id="QVW25210.1"/>
    </source>
</evidence>
<dbReference type="RefSeq" id="WP_214382010.1">
    <property type="nucleotide sequence ID" value="NZ_CP075566.1"/>
</dbReference>
<keyword evidence="2" id="KW-1185">Reference proteome</keyword>
<protein>
    <submittedName>
        <fullName evidence="1">Uncharacterized protein</fullName>
    </submittedName>
</protein>
<evidence type="ECO:0000313" key="2">
    <source>
        <dbReference type="Proteomes" id="UP000681155"/>
    </source>
</evidence>
<dbReference type="EMBL" id="CP075566">
    <property type="protein sequence ID" value="QVW25210.1"/>
    <property type="molecule type" value="Genomic_DNA"/>
</dbReference>